<evidence type="ECO:0000313" key="3">
    <source>
        <dbReference type="EMBL" id="MDJ1503871.1"/>
    </source>
</evidence>
<dbReference type="SUPFAM" id="SSF55729">
    <property type="entry name" value="Acyl-CoA N-acyltransferases (Nat)"/>
    <property type="match status" value="1"/>
</dbReference>
<dbReference type="PANTHER" id="PTHR13947">
    <property type="entry name" value="GNAT FAMILY N-ACETYLTRANSFERASE"/>
    <property type="match status" value="1"/>
</dbReference>
<evidence type="ECO:0000256" key="1">
    <source>
        <dbReference type="ARBA" id="ARBA00022679"/>
    </source>
</evidence>
<dbReference type="CDD" id="cd04301">
    <property type="entry name" value="NAT_SF"/>
    <property type="match status" value="1"/>
</dbReference>
<reference evidence="3" key="1">
    <citation type="submission" date="2023-05" db="EMBL/GenBank/DDBJ databases">
        <authorList>
            <person name="Zhang X."/>
        </authorList>
    </citation>
    <scope>NUCLEOTIDE SEQUENCE</scope>
    <source>
        <strain evidence="3">BD1B2-1</strain>
    </source>
</reference>
<dbReference type="InterPro" id="IPR016181">
    <property type="entry name" value="Acyl_CoA_acyltransferase"/>
</dbReference>
<dbReference type="RefSeq" id="WP_314514561.1">
    <property type="nucleotide sequence ID" value="NZ_JASJOU010000009.1"/>
</dbReference>
<proteinExistence type="predicted"/>
<protein>
    <submittedName>
        <fullName evidence="3">GNAT family N-acetyltransferase</fullName>
    </submittedName>
</protein>
<dbReference type="InterPro" id="IPR050769">
    <property type="entry name" value="NAT_camello-type"/>
</dbReference>
<keyword evidence="4" id="KW-1185">Reference proteome</keyword>
<dbReference type="EMBL" id="JASJOU010000009">
    <property type="protein sequence ID" value="MDJ1503871.1"/>
    <property type="molecule type" value="Genomic_DNA"/>
</dbReference>
<name>A0AAE3R562_9BACT</name>
<dbReference type="AlphaFoldDB" id="A0AAE3R562"/>
<dbReference type="Gene3D" id="3.40.630.30">
    <property type="match status" value="1"/>
</dbReference>
<comment type="caution">
    <text evidence="3">The sequence shown here is derived from an EMBL/GenBank/DDBJ whole genome shotgun (WGS) entry which is preliminary data.</text>
</comment>
<keyword evidence="1" id="KW-0808">Transferase</keyword>
<dbReference type="InterPro" id="IPR000182">
    <property type="entry name" value="GNAT_dom"/>
</dbReference>
<evidence type="ECO:0000259" key="2">
    <source>
        <dbReference type="PROSITE" id="PS51186"/>
    </source>
</evidence>
<gene>
    <name evidence="3" type="ORF">QNI22_24625</name>
</gene>
<evidence type="ECO:0000313" key="4">
    <source>
        <dbReference type="Proteomes" id="UP001232063"/>
    </source>
</evidence>
<sequence>METIRILDYQPQFAEDFKRLNIAWISKYFVVEPHDLEQLDHPHEHILHDGGQILFALQDNTVVGTVALVKVDDTTMELAKMAVDENVRGLGIGKKLCLAAIEKARQTGAKHLFLESNRKLAPALALYTTVGFQEVAMQDTPYSRADIRMAMDFE</sequence>
<dbReference type="Pfam" id="PF00583">
    <property type="entry name" value="Acetyltransf_1"/>
    <property type="match status" value="1"/>
</dbReference>
<feature type="domain" description="N-acetyltransferase" evidence="2">
    <location>
        <begin position="4"/>
        <end position="154"/>
    </location>
</feature>
<organism evidence="3 4">
    <name type="scientific">Xanthocytophaga agilis</name>
    <dbReference type="NCBI Taxonomy" id="3048010"/>
    <lineage>
        <taxon>Bacteria</taxon>
        <taxon>Pseudomonadati</taxon>
        <taxon>Bacteroidota</taxon>
        <taxon>Cytophagia</taxon>
        <taxon>Cytophagales</taxon>
        <taxon>Rhodocytophagaceae</taxon>
        <taxon>Xanthocytophaga</taxon>
    </lineage>
</organism>
<dbReference type="PROSITE" id="PS51186">
    <property type="entry name" value="GNAT"/>
    <property type="match status" value="1"/>
</dbReference>
<dbReference type="GO" id="GO:0008080">
    <property type="term" value="F:N-acetyltransferase activity"/>
    <property type="evidence" value="ECO:0007669"/>
    <property type="project" value="InterPro"/>
</dbReference>
<dbReference type="PANTHER" id="PTHR13947:SF37">
    <property type="entry name" value="LD18367P"/>
    <property type="match status" value="1"/>
</dbReference>
<dbReference type="Proteomes" id="UP001232063">
    <property type="component" value="Unassembled WGS sequence"/>
</dbReference>
<accession>A0AAE3R562</accession>